<evidence type="ECO:0000313" key="2">
    <source>
        <dbReference type="EMBL" id="EXJ95068.1"/>
    </source>
</evidence>
<feature type="compositionally biased region" description="Polar residues" evidence="1">
    <location>
        <begin position="646"/>
        <end position="684"/>
    </location>
</feature>
<dbReference type="Proteomes" id="UP000019484">
    <property type="component" value="Unassembled WGS sequence"/>
</dbReference>
<feature type="compositionally biased region" description="Polar residues" evidence="1">
    <location>
        <begin position="817"/>
        <end position="827"/>
    </location>
</feature>
<feature type="compositionally biased region" description="Polar residues" evidence="1">
    <location>
        <begin position="1"/>
        <end position="15"/>
    </location>
</feature>
<feature type="region of interest" description="Disordered" evidence="1">
    <location>
        <begin position="1"/>
        <end position="798"/>
    </location>
</feature>
<feature type="compositionally biased region" description="Basic and acidic residues" evidence="1">
    <location>
        <begin position="868"/>
        <end position="878"/>
    </location>
</feature>
<feature type="compositionally biased region" description="Polar residues" evidence="1">
    <location>
        <begin position="459"/>
        <end position="472"/>
    </location>
</feature>
<gene>
    <name evidence="2" type="ORF">A1O1_00186</name>
</gene>
<dbReference type="GeneID" id="19155096"/>
<dbReference type="OrthoDB" id="5151921at2759"/>
<protein>
    <submittedName>
        <fullName evidence="2">Uncharacterized protein</fullName>
    </submittedName>
</protein>
<feature type="compositionally biased region" description="Polar residues" evidence="1">
    <location>
        <begin position="281"/>
        <end position="309"/>
    </location>
</feature>
<feature type="compositionally biased region" description="Basic and acidic residues" evidence="1">
    <location>
        <begin position="556"/>
        <end position="571"/>
    </location>
</feature>
<reference evidence="2 3" key="1">
    <citation type="submission" date="2013-03" db="EMBL/GenBank/DDBJ databases">
        <title>The Genome Sequence of Capronia coronata CBS 617.96.</title>
        <authorList>
            <consortium name="The Broad Institute Genomics Platform"/>
            <person name="Cuomo C."/>
            <person name="de Hoog S."/>
            <person name="Gorbushina A."/>
            <person name="Walker B."/>
            <person name="Young S.K."/>
            <person name="Zeng Q."/>
            <person name="Gargeya S."/>
            <person name="Fitzgerald M."/>
            <person name="Haas B."/>
            <person name="Abouelleil A."/>
            <person name="Allen A.W."/>
            <person name="Alvarado L."/>
            <person name="Arachchi H.M."/>
            <person name="Berlin A.M."/>
            <person name="Chapman S.B."/>
            <person name="Gainer-Dewar J."/>
            <person name="Goldberg J."/>
            <person name="Griggs A."/>
            <person name="Gujja S."/>
            <person name="Hansen M."/>
            <person name="Howarth C."/>
            <person name="Imamovic A."/>
            <person name="Ireland A."/>
            <person name="Larimer J."/>
            <person name="McCowan C."/>
            <person name="Murphy C."/>
            <person name="Pearson M."/>
            <person name="Poon T.W."/>
            <person name="Priest M."/>
            <person name="Roberts A."/>
            <person name="Saif S."/>
            <person name="Shea T."/>
            <person name="Sisk P."/>
            <person name="Sykes S."/>
            <person name="Wortman J."/>
            <person name="Nusbaum C."/>
            <person name="Birren B."/>
        </authorList>
    </citation>
    <scope>NUCLEOTIDE SEQUENCE [LARGE SCALE GENOMIC DNA]</scope>
    <source>
        <strain evidence="2 3">CBS 617.96</strain>
    </source>
</reference>
<feature type="compositionally biased region" description="Basic and acidic residues" evidence="1">
    <location>
        <begin position="782"/>
        <end position="791"/>
    </location>
</feature>
<dbReference type="STRING" id="1182541.W9YR89"/>
<feature type="compositionally biased region" description="Polar residues" evidence="1">
    <location>
        <begin position="480"/>
        <end position="490"/>
    </location>
</feature>
<feature type="compositionally biased region" description="Basic and acidic residues" evidence="1">
    <location>
        <begin position="890"/>
        <end position="899"/>
    </location>
</feature>
<keyword evidence="3" id="KW-1185">Reference proteome</keyword>
<feature type="compositionally biased region" description="Polar residues" evidence="1">
    <location>
        <begin position="914"/>
        <end position="931"/>
    </location>
</feature>
<organism evidence="2 3">
    <name type="scientific">Capronia coronata CBS 617.96</name>
    <dbReference type="NCBI Taxonomy" id="1182541"/>
    <lineage>
        <taxon>Eukaryota</taxon>
        <taxon>Fungi</taxon>
        <taxon>Dikarya</taxon>
        <taxon>Ascomycota</taxon>
        <taxon>Pezizomycotina</taxon>
        <taxon>Eurotiomycetes</taxon>
        <taxon>Chaetothyriomycetidae</taxon>
        <taxon>Chaetothyriales</taxon>
        <taxon>Herpotrichiellaceae</taxon>
        <taxon>Capronia</taxon>
    </lineage>
</organism>
<feature type="compositionally biased region" description="Polar residues" evidence="1">
    <location>
        <begin position="326"/>
        <end position="337"/>
    </location>
</feature>
<feature type="compositionally biased region" description="Basic and acidic residues" evidence="1">
    <location>
        <begin position="493"/>
        <end position="506"/>
    </location>
</feature>
<feature type="compositionally biased region" description="Basic and acidic residues" evidence="1">
    <location>
        <begin position="962"/>
        <end position="988"/>
    </location>
</feature>
<dbReference type="EMBL" id="AMWN01000001">
    <property type="protein sequence ID" value="EXJ95068.1"/>
    <property type="molecule type" value="Genomic_DNA"/>
</dbReference>
<proteinExistence type="predicted"/>
<feature type="compositionally biased region" description="Basic and acidic residues" evidence="1">
    <location>
        <begin position="352"/>
        <end position="367"/>
    </location>
</feature>
<comment type="caution">
    <text evidence="2">The sequence shown here is derived from an EMBL/GenBank/DDBJ whole genome shotgun (WGS) entry which is preliminary data.</text>
</comment>
<evidence type="ECO:0000256" key="1">
    <source>
        <dbReference type="SAM" id="MobiDB-lite"/>
    </source>
</evidence>
<feature type="compositionally biased region" description="Polar residues" evidence="1">
    <location>
        <begin position="771"/>
        <end position="781"/>
    </location>
</feature>
<sequence>MQLGGTASSTVSINQEARDVHQPRQVQDETPSDGPAVAVLPPEAPSSPAISALDSEHPQDAAVPSGSVSELTRPTAEHSPIELPQRRETEHSTGPEPVLLQHEGVAGDDNHAAFDTLTAPDPVKARPGSATLKPQVSDRSLNVPLDRRQSIISEVSSVSPGPEPGSTGSPIRGSISPADESPLVPEPKLPGESHSTFQAGQDSEVPADVKQPPQHLADKPAPASIKEHYSSPQNEDMDAVWVEHQSANEGVQNPPNEQEQDANLEQRPFSFAGLEGVGEIHQSQPTGQDLSKVSTQPLSPISQTLSSQSLDKEMSVVSAEEVVESPTTAGRKQSRSYSRPFGADPSVRNHPAFRDSEPDQPTVDRTRLYSSENPLPSARRPQPELERPSRPREQRQPNRTPQTQLAEAQNYRIPGPYVQEYRSPKQIFAPKTARSQAQVQTSEEPLPSTLRFQRHNAKAHTQPQRPDSTSYAAQEAMRPQSYQSQTSQTIDVDVQHPHETKPETMHQEQIIPTQRPSMGPPPVPTKQSVPPTPERAKKGVFGALFGSSSKSRSKLQKIDRSENLDNRGGPHKEKRNSLFRRNSRNDSISSQQSGQYGGSGQIGQLPPADKQSWSARRQSRELLRTPTPDQPSEAKKKRFSGFGNLFSKNSSGPRASMAPTQQTPDPSISARGQTEYQPSRTVMSPDTYPAPGAYDQYDDGPGQRYRPISEQWHRTRPDSPQRASRQQQHQSARAASPYRHGTRPVSYPYPTEEYPGPPPGQQQQRQPQRPVPSNTFPYSNVEQRRPADLRIDTSGSHRSLYGLPATAPAQIYPAGNGSFTSTGNTLYGPSPSPGVSMSNTTSTATTTRVTTMASPTTSRHRASTQQQDKSRAHVFDLHRRSRSPRLGRKSSSEDFDVHQSRRHPAQGLQPSVAGGSSTGLVEQLGTFSSKKISPAGGIPRAEDDQERPYAIDIPGLDYDQDHDDRLDNGIIDDTERRREQVLRGRLEGPDQGVKPGGGHSDTPMSAESDDNHKGRAGAGDGGLLHDQVTVTVPVSASRPNNCTVGAGHSREEGSGGVGTGSGDNSAAAAAAATDKVEPTSPEENVHVFEDIPQVTTDAADHRRSSARDVTSGGCIAELPGSKAEGYESEEDIPMSATAYPGQEWVPVIVGDGRWDDWE</sequence>
<feature type="compositionally biased region" description="Low complexity" evidence="1">
    <location>
        <begin position="835"/>
        <end position="857"/>
    </location>
</feature>
<feature type="compositionally biased region" description="Basic residues" evidence="1">
    <location>
        <begin position="572"/>
        <end position="582"/>
    </location>
</feature>
<feature type="compositionally biased region" description="Basic and acidic residues" evidence="1">
    <location>
        <begin position="381"/>
        <end position="396"/>
    </location>
</feature>
<feature type="region of interest" description="Disordered" evidence="1">
    <location>
        <begin position="1036"/>
        <end position="1138"/>
    </location>
</feature>
<feature type="compositionally biased region" description="Basic residues" evidence="1">
    <location>
        <begin position="879"/>
        <end position="888"/>
    </location>
</feature>
<dbReference type="RefSeq" id="XP_007719297.1">
    <property type="nucleotide sequence ID" value="XM_007721107.1"/>
</dbReference>
<dbReference type="AlphaFoldDB" id="W9YR89"/>
<feature type="compositionally biased region" description="Basic and acidic residues" evidence="1">
    <location>
        <begin position="75"/>
        <end position="93"/>
    </location>
</feature>
<feature type="compositionally biased region" description="Polar residues" evidence="1">
    <location>
        <begin position="433"/>
        <end position="443"/>
    </location>
</feature>
<feature type="compositionally biased region" description="Low complexity" evidence="1">
    <location>
        <begin position="150"/>
        <end position="171"/>
    </location>
</feature>
<feature type="region of interest" description="Disordered" evidence="1">
    <location>
        <begin position="814"/>
        <end position="1022"/>
    </location>
</feature>
<feature type="compositionally biased region" description="Polar residues" evidence="1">
    <location>
        <begin position="245"/>
        <end position="263"/>
    </location>
</feature>
<feature type="compositionally biased region" description="Low complexity" evidence="1">
    <location>
        <begin position="721"/>
        <end position="736"/>
    </location>
</feature>
<feature type="compositionally biased region" description="Basic and acidic residues" evidence="1">
    <location>
        <begin position="940"/>
        <end position="949"/>
    </location>
</feature>
<name>W9YR89_9EURO</name>
<evidence type="ECO:0000313" key="3">
    <source>
        <dbReference type="Proteomes" id="UP000019484"/>
    </source>
</evidence>
<dbReference type="HOGENOM" id="CLU_009045_0_0_1"/>
<accession>W9YR89</accession>